<keyword evidence="7" id="KW-1185">Reference proteome</keyword>
<name>A0A1V8M315_9GAMM</name>
<dbReference type="AlphaFoldDB" id="A0A1V8M315"/>
<evidence type="ECO:0000313" key="6">
    <source>
        <dbReference type="EMBL" id="OQK15955.1"/>
    </source>
</evidence>
<dbReference type="STRING" id="1420851.AU255_15550"/>
<dbReference type="RefSeq" id="WP_080524177.1">
    <property type="nucleotide sequence ID" value="NZ_LPUF01000003.1"/>
</dbReference>
<protein>
    <submittedName>
        <fullName evidence="6">Glutathione synthetase</fullName>
    </submittedName>
</protein>
<dbReference type="GO" id="GO:0016020">
    <property type="term" value="C:membrane"/>
    <property type="evidence" value="ECO:0007669"/>
    <property type="project" value="UniProtKB-SubCell"/>
</dbReference>
<dbReference type="OrthoDB" id="122062at2"/>
<keyword evidence="2 5" id="KW-0812">Transmembrane</keyword>
<comment type="subcellular location">
    <subcellularLocation>
        <location evidence="1">Membrane</location>
        <topology evidence="1">Multi-pass membrane protein</topology>
    </subcellularLocation>
</comment>
<feature type="transmembrane region" description="Helical" evidence="5">
    <location>
        <begin position="63"/>
        <end position="83"/>
    </location>
</feature>
<proteinExistence type="predicted"/>
<feature type="transmembrane region" description="Helical" evidence="5">
    <location>
        <begin position="38"/>
        <end position="57"/>
    </location>
</feature>
<reference evidence="6 7" key="1">
    <citation type="submission" date="2015-12" db="EMBL/GenBank/DDBJ databases">
        <authorList>
            <person name="Shamseldin A."/>
            <person name="Moawad H."/>
            <person name="Abd El-Rahim W.M."/>
            <person name="Sadowsky M.J."/>
        </authorList>
    </citation>
    <scope>NUCLEOTIDE SEQUENCE [LARGE SCALE GENOMIC DNA]</scope>
    <source>
        <strain evidence="6 7">WF1</strain>
    </source>
</reference>
<organism evidence="6 7">
    <name type="scientific">Methyloprofundus sedimenti</name>
    <dbReference type="NCBI Taxonomy" id="1420851"/>
    <lineage>
        <taxon>Bacteria</taxon>
        <taxon>Pseudomonadati</taxon>
        <taxon>Pseudomonadota</taxon>
        <taxon>Gammaproteobacteria</taxon>
        <taxon>Methylococcales</taxon>
        <taxon>Methylococcaceae</taxon>
        <taxon>Methyloprofundus</taxon>
    </lineage>
</organism>
<dbReference type="Gene3D" id="1.20.1280.290">
    <property type="match status" value="1"/>
</dbReference>
<dbReference type="InterPro" id="IPR047662">
    <property type="entry name" value="SemiSWEET"/>
</dbReference>
<dbReference type="Proteomes" id="UP000191980">
    <property type="component" value="Unassembled WGS sequence"/>
</dbReference>
<dbReference type="InterPro" id="IPR006603">
    <property type="entry name" value="PQ-loop_rpt"/>
</dbReference>
<dbReference type="EMBL" id="LPUF01000003">
    <property type="protein sequence ID" value="OQK15955.1"/>
    <property type="molecule type" value="Genomic_DNA"/>
</dbReference>
<evidence type="ECO:0000256" key="4">
    <source>
        <dbReference type="ARBA" id="ARBA00023136"/>
    </source>
</evidence>
<accession>A0A1V8M315</accession>
<dbReference type="Pfam" id="PF04193">
    <property type="entry name" value="PQ-loop"/>
    <property type="match status" value="1"/>
</dbReference>
<feature type="transmembrane region" description="Helical" evidence="5">
    <location>
        <begin position="7"/>
        <end position="26"/>
    </location>
</feature>
<keyword evidence="4 5" id="KW-0472">Membrane</keyword>
<evidence type="ECO:0000256" key="3">
    <source>
        <dbReference type="ARBA" id="ARBA00022989"/>
    </source>
</evidence>
<evidence type="ECO:0000256" key="5">
    <source>
        <dbReference type="SAM" id="Phobius"/>
    </source>
</evidence>
<evidence type="ECO:0000256" key="1">
    <source>
        <dbReference type="ARBA" id="ARBA00004141"/>
    </source>
</evidence>
<comment type="caution">
    <text evidence="6">The sequence shown here is derived from an EMBL/GenBank/DDBJ whole genome shotgun (WGS) entry which is preliminary data.</text>
</comment>
<evidence type="ECO:0000256" key="2">
    <source>
        <dbReference type="ARBA" id="ARBA00022692"/>
    </source>
</evidence>
<evidence type="ECO:0000313" key="7">
    <source>
        <dbReference type="Proteomes" id="UP000191980"/>
    </source>
</evidence>
<keyword evidence="3 5" id="KW-1133">Transmembrane helix</keyword>
<sequence length="98" mass="10765">MTITPKIIGYVAGTLTTISFLPQAIMTLKTRDTESLSLGMYATFTIGVLLWLVYGIYLDDVAIIYANAITLILASSILCIKVYNTLMHKTGRVSSNEQ</sequence>
<dbReference type="GO" id="GO:0051119">
    <property type="term" value="F:sugar transmembrane transporter activity"/>
    <property type="evidence" value="ECO:0007669"/>
    <property type="project" value="InterPro"/>
</dbReference>
<dbReference type="NCBIfam" id="NF037968">
    <property type="entry name" value="SemiSWEET_2"/>
    <property type="match status" value="1"/>
</dbReference>
<gene>
    <name evidence="6" type="ORF">AU255_15550</name>
</gene>